<dbReference type="InterPro" id="IPR011011">
    <property type="entry name" value="Znf_FYVE_PHD"/>
</dbReference>
<accession>V3ZXA4</accession>
<dbReference type="OrthoDB" id="7753208at2759"/>
<dbReference type="HOGENOM" id="CLU_195566_1_0_1"/>
<dbReference type="OMA" id="GCATEWF"/>
<dbReference type="RefSeq" id="XP_009063832.1">
    <property type="nucleotide sequence ID" value="XM_009065584.1"/>
</dbReference>
<dbReference type="GeneID" id="20230247"/>
<evidence type="ECO:0008006" key="3">
    <source>
        <dbReference type="Google" id="ProtNLM"/>
    </source>
</evidence>
<reference evidence="1 2" key="1">
    <citation type="journal article" date="2013" name="Nature">
        <title>Insights into bilaterian evolution from three spiralian genomes.</title>
        <authorList>
            <person name="Simakov O."/>
            <person name="Marletaz F."/>
            <person name="Cho S.J."/>
            <person name="Edsinger-Gonzales E."/>
            <person name="Havlak P."/>
            <person name="Hellsten U."/>
            <person name="Kuo D.H."/>
            <person name="Larsson T."/>
            <person name="Lv J."/>
            <person name="Arendt D."/>
            <person name="Savage R."/>
            <person name="Osoegawa K."/>
            <person name="de Jong P."/>
            <person name="Grimwood J."/>
            <person name="Chapman J.A."/>
            <person name="Shapiro H."/>
            <person name="Aerts A."/>
            <person name="Otillar R.P."/>
            <person name="Terry A.Y."/>
            <person name="Boore J.L."/>
            <person name="Grigoriev I.V."/>
            <person name="Lindberg D.R."/>
            <person name="Seaver E.C."/>
            <person name="Weisblat D.A."/>
            <person name="Putnam N.H."/>
            <person name="Rokhsar D.S."/>
        </authorList>
    </citation>
    <scope>NUCLEOTIDE SEQUENCE [LARGE SCALE GENOMIC DNA]</scope>
</reference>
<dbReference type="AlphaFoldDB" id="V3ZXA4"/>
<dbReference type="KEGG" id="lgi:LOTGIDRAFT_107649"/>
<proteinExistence type="predicted"/>
<dbReference type="EMBL" id="KB203274">
    <property type="protein sequence ID" value="ESO85591.1"/>
    <property type="molecule type" value="Genomic_DNA"/>
</dbReference>
<keyword evidence="2" id="KW-1185">Reference proteome</keyword>
<dbReference type="InterPro" id="IPR013083">
    <property type="entry name" value="Znf_RING/FYVE/PHD"/>
</dbReference>
<sequence length="58" mass="6714">WCYCDQDEFGSMICCDNQNCEIQYNCVGVETAPKGKWHCPDCRKLKSKAKRPLKNAKQ</sequence>
<organism evidence="1 2">
    <name type="scientific">Lottia gigantea</name>
    <name type="common">Giant owl limpet</name>
    <dbReference type="NCBI Taxonomy" id="225164"/>
    <lineage>
        <taxon>Eukaryota</taxon>
        <taxon>Metazoa</taxon>
        <taxon>Spiralia</taxon>
        <taxon>Lophotrochozoa</taxon>
        <taxon>Mollusca</taxon>
        <taxon>Gastropoda</taxon>
        <taxon>Patellogastropoda</taxon>
        <taxon>Lottioidea</taxon>
        <taxon>Lottiidae</taxon>
        <taxon>Lottia</taxon>
    </lineage>
</organism>
<feature type="non-terminal residue" evidence="1">
    <location>
        <position position="1"/>
    </location>
</feature>
<dbReference type="PANTHER" id="PTHR10333">
    <property type="entry name" value="INHIBITOR OF GROWTH PROTEIN"/>
    <property type="match status" value="1"/>
</dbReference>
<evidence type="ECO:0000313" key="1">
    <source>
        <dbReference type="EMBL" id="ESO85591.1"/>
    </source>
</evidence>
<gene>
    <name evidence="1" type="ORF">LOTGIDRAFT_107649</name>
</gene>
<dbReference type="InterPro" id="IPR028651">
    <property type="entry name" value="ING_fam"/>
</dbReference>
<protein>
    <recommendedName>
        <fullName evidence="3">PHD-type domain-containing protein</fullName>
    </recommendedName>
</protein>
<dbReference type="STRING" id="225164.V3ZXA4"/>
<dbReference type="Gene3D" id="3.30.40.10">
    <property type="entry name" value="Zinc/RING finger domain, C3HC4 (zinc finger)"/>
    <property type="match status" value="1"/>
</dbReference>
<dbReference type="CTD" id="20230247"/>
<evidence type="ECO:0000313" key="2">
    <source>
        <dbReference type="Proteomes" id="UP000030746"/>
    </source>
</evidence>
<dbReference type="Proteomes" id="UP000030746">
    <property type="component" value="Unassembled WGS sequence"/>
</dbReference>
<dbReference type="SUPFAM" id="SSF57903">
    <property type="entry name" value="FYVE/PHD zinc finger"/>
    <property type="match status" value="1"/>
</dbReference>
<name>V3ZXA4_LOTGI</name>